<gene>
    <name evidence="3" type="ORF">ACFFJH_13905</name>
</gene>
<comment type="caution">
    <text evidence="3">The sequence shown here is derived from an EMBL/GenBank/DDBJ whole genome shotgun (WGS) entry which is preliminary data.</text>
</comment>
<keyword evidence="4" id="KW-1185">Reference proteome</keyword>
<dbReference type="Gene3D" id="2.40.10.480">
    <property type="match status" value="1"/>
</dbReference>
<dbReference type="SUPFAM" id="SSF50998">
    <property type="entry name" value="Quinoprotein alcohol dehydrogenase-like"/>
    <property type="match status" value="2"/>
</dbReference>
<name>A0ABV6IIT2_9BURK</name>
<dbReference type="InterPro" id="IPR002372">
    <property type="entry name" value="PQQ_rpt_dom"/>
</dbReference>
<dbReference type="SMART" id="SM00564">
    <property type="entry name" value="PQQ"/>
    <property type="match status" value="6"/>
</dbReference>
<evidence type="ECO:0000313" key="4">
    <source>
        <dbReference type="Proteomes" id="UP001589844"/>
    </source>
</evidence>
<dbReference type="Proteomes" id="UP001589844">
    <property type="component" value="Unassembled WGS sequence"/>
</dbReference>
<protein>
    <submittedName>
        <fullName evidence="3">PQQ-binding-like beta-propeller repeat protein</fullName>
    </submittedName>
</protein>
<dbReference type="PANTHER" id="PTHR34512:SF30">
    <property type="entry name" value="OUTER MEMBRANE PROTEIN ASSEMBLY FACTOR BAMB"/>
    <property type="match status" value="1"/>
</dbReference>
<evidence type="ECO:0000256" key="1">
    <source>
        <dbReference type="SAM" id="MobiDB-lite"/>
    </source>
</evidence>
<dbReference type="Gene3D" id="2.130.10.10">
    <property type="entry name" value="YVTN repeat-like/Quinoprotein amine dehydrogenase"/>
    <property type="match status" value="1"/>
</dbReference>
<feature type="domain" description="Pyrrolo-quinoline quinone repeat" evidence="2">
    <location>
        <begin position="569"/>
        <end position="748"/>
    </location>
</feature>
<reference evidence="3 4" key="1">
    <citation type="submission" date="2024-09" db="EMBL/GenBank/DDBJ databases">
        <authorList>
            <person name="Sun Q."/>
            <person name="Mori K."/>
        </authorList>
    </citation>
    <scope>NUCLEOTIDE SEQUENCE [LARGE SCALE GENOMIC DNA]</scope>
    <source>
        <strain evidence="3 4">CCM 8677</strain>
    </source>
</reference>
<feature type="region of interest" description="Disordered" evidence="1">
    <location>
        <begin position="26"/>
        <end position="48"/>
    </location>
</feature>
<dbReference type="RefSeq" id="WP_390213450.1">
    <property type="nucleotide sequence ID" value="NZ_JBHLXJ010000015.1"/>
</dbReference>
<dbReference type="InterPro" id="IPR018391">
    <property type="entry name" value="PQQ_b-propeller_rpt"/>
</dbReference>
<evidence type="ECO:0000259" key="2">
    <source>
        <dbReference type="Pfam" id="PF13360"/>
    </source>
</evidence>
<sequence>MKLLKQVSSTLICAILLSGCGGGGSSNNAPSGSTSNSGGNNSSSGNSSAGDWLTFNPAQVDITVYEGESLPVNVVGTATKTFAKTFNVAVIDNVGVITPYTNISAITQMQYRVTLNSNPGLKPGVYNSNIQVRLCEDDPKVCNTPFPGSPWSLPYKITVKPKVITTPRITISPQSIDLNSTQGDILPIRISAKLGQDLPESFNIGIIDKNNLTNSSSNIGFQYKPNQEYSANFLLKPNLQPGSYSGQFEVRLCVDDPNYCNQPLAGSPWLVPYKFTLNSKTAGVTLNINSNPIVLDFTFYEGETKQFSISAESPSASNTAINLGIYDSGRNSTLKSINKVSNTKTIANLETSPALKAGIYTSTLEVRTCADDPIDCKWPFNGSPRQIPLKITVLSNTNLTPLKTLPLVGNWSTFQGNAAHTNYVPASFYPSNFSRRWSWTPAGGGYLSDISIENGAVFLTKTSATYPSGAYTLTALNETNGQILWQTPMGTLSKVNAPAAGSGKVFATSTGHEDTFFWVFDQTNGTLLNKIAMSSQWSAYLAPTVYGNEVFTESGYYGGMSKYSITEQKIIWNVGLPQYDTWSPAVDANFAYTYLSGSLHAVNKIDGKLAYTIKNPDFSWAGYGGASPVLSEKNMAYVVGNGLQAFDLNKQTRAWNVTGNISGAPAYAKDVVYILNANGTVLEARSAQNGSLLWMASALASDNFSRDYRNMVVSDNLAFISSTNITLAIDIKTRQVVWEHPFGGSLAISDRGVLYIRGTNRIDAINLQ</sequence>
<proteinExistence type="predicted"/>
<dbReference type="InterPro" id="IPR011047">
    <property type="entry name" value="Quinoprotein_ADH-like_sf"/>
</dbReference>
<dbReference type="PROSITE" id="PS51257">
    <property type="entry name" value="PROKAR_LIPOPROTEIN"/>
    <property type="match status" value="1"/>
</dbReference>
<organism evidence="3 4">
    <name type="scientific">Undibacterium danionis</name>
    <dbReference type="NCBI Taxonomy" id="1812100"/>
    <lineage>
        <taxon>Bacteria</taxon>
        <taxon>Pseudomonadati</taxon>
        <taxon>Pseudomonadota</taxon>
        <taxon>Betaproteobacteria</taxon>
        <taxon>Burkholderiales</taxon>
        <taxon>Oxalobacteraceae</taxon>
        <taxon>Undibacterium</taxon>
    </lineage>
</organism>
<dbReference type="EMBL" id="JBHLXJ010000015">
    <property type="protein sequence ID" value="MFC0350906.1"/>
    <property type="molecule type" value="Genomic_DNA"/>
</dbReference>
<dbReference type="Pfam" id="PF13360">
    <property type="entry name" value="PQQ_2"/>
    <property type="match status" value="1"/>
</dbReference>
<accession>A0ABV6IIT2</accession>
<dbReference type="PANTHER" id="PTHR34512">
    <property type="entry name" value="CELL SURFACE PROTEIN"/>
    <property type="match status" value="1"/>
</dbReference>
<evidence type="ECO:0000313" key="3">
    <source>
        <dbReference type="EMBL" id="MFC0350906.1"/>
    </source>
</evidence>
<dbReference type="InterPro" id="IPR015943">
    <property type="entry name" value="WD40/YVTN_repeat-like_dom_sf"/>
</dbReference>